<feature type="chain" id="PRO_5001644189" description="Secreted protein" evidence="1">
    <location>
        <begin position="31"/>
        <end position="80"/>
    </location>
</feature>
<evidence type="ECO:0000256" key="1">
    <source>
        <dbReference type="SAM" id="SignalP"/>
    </source>
</evidence>
<gene>
    <name evidence="2" type="ORF">BOTBODRAFT_39352</name>
</gene>
<accession>A0A067LWZ5</accession>
<evidence type="ECO:0008006" key="4">
    <source>
        <dbReference type="Google" id="ProtNLM"/>
    </source>
</evidence>
<dbReference type="AlphaFoldDB" id="A0A067LWZ5"/>
<reference evidence="3" key="1">
    <citation type="journal article" date="2014" name="Proc. Natl. Acad. Sci. U.S.A.">
        <title>Extensive sampling of basidiomycete genomes demonstrates inadequacy of the white-rot/brown-rot paradigm for wood decay fungi.</title>
        <authorList>
            <person name="Riley R."/>
            <person name="Salamov A.A."/>
            <person name="Brown D.W."/>
            <person name="Nagy L.G."/>
            <person name="Floudas D."/>
            <person name="Held B.W."/>
            <person name="Levasseur A."/>
            <person name="Lombard V."/>
            <person name="Morin E."/>
            <person name="Otillar R."/>
            <person name="Lindquist E.A."/>
            <person name="Sun H."/>
            <person name="LaButti K.M."/>
            <person name="Schmutz J."/>
            <person name="Jabbour D."/>
            <person name="Luo H."/>
            <person name="Baker S.E."/>
            <person name="Pisabarro A.G."/>
            <person name="Walton J.D."/>
            <person name="Blanchette R.A."/>
            <person name="Henrissat B."/>
            <person name="Martin F."/>
            <person name="Cullen D."/>
            <person name="Hibbett D.S."/>
            <person name="Grigoriev I.V."/>
        </authorList>
    </citation>
    <scope>NUCLEOTIDE SEQUENCE [LARGE SCALE GENOMIC DNA]</scope>
    <source>
        <strain evidence="3">FD-172 SS1</strain>
    </source>
</reference>
<dbReference type="EMBL" id="KL198123">
    <property type="protein sequence ID" value="KDQ06810.1"/>
    <property type="molecule type" value="Genomic_DNA"/>
</dbReference>
<protein>
    <recommendedName>
        <fullName evidence="4">Secreted protein</fullName>
    </recommendedName>
</protein>
<feature type="signal peptide" evidence="1">
    <location>
        <begin position="1"/>
        <end position="30"/>
    </location>
</feature>
<organism evidence="2 3">
    <name type="scientific">Botryobasidium botryosum (strain FD-172 SS1)</name>
    <dbReference type="NCBI Taxonomy" id="930990"/>
    <lineage>
        <taxon>Eukaryota</taxon>
        <taxon>Fungi</taxon>
        <taxon>Dikarya</taxon>
        <taxon>Basidiomycota</taxon>
        <taxon>Agaricomycotina</taxon>
        <taxon>Agaricomycetes</taxon>
        <taxon>Cantharellales</taxon>
        <taxon>Botryobasidiaceae</taxon>
        <taxon>Botryobasidium</taxon>
    </lineage>
</organism>
<dbReference type="HOGENOM" id="CLU_2589414_0_0_1"/>
<dbReference type="InParanoid" id="A0A067LWZ5"/>
<sequence>MNHLTISHSMPNHCFLVIASLFLFIYSISTCRPSGRAGAAGAARLGISIALARSQNPVQTVYVRSAGGDERSVMVQHRRD</sequence>
<keyword evidence="3" id="KW-1185">Reference proteome</keyword>
<keyword evidence="1" id="KW-0732">Signal</keyword>
<dbReference type="Proteomes" id="UP000027195">
    <property type="component" value="Unassembled WGS sequence"/>
</dbReference>
<evidence type="ECO:0000313" key="3">
    <source>
        <dbReference type="Proteomes" id="UP000027195"/>
    </source>
</evidence>
<proteinExistence type="predicted"/>
<name>A0A067LWZ5_BOTB1</name>
<evidence type="ECO:0000313" key="2">
    <source>
        <dbReference type="EMBL" id="KDQ06810.1"/>
    </source>
</evidence>